<evidence type="ECO:0000259" key="1">
    <source>
        <dbReference type="Pfam" id="PF00668"/>
    </source>
</evidence>
<organism evidence="2 3">
    <name type="scientific">Flavobacterium psychroterrae</name>
    <dbReference type="NCBI Taxonomy" id="2133767"/>
    <lineage>
        <taxon>Bacteria</taxon>
        <taxon>Pseudomonadati</taxon>
        <taxon>Bacteroidota</taxon>
        <taxon>Flavobacteriia</taxon>
        <taxon>Flavobacteriales</taxon>
        <taxon>Flavobacteriaceae</taxon>
        <taxon>Flavobacterium</taxon>
    </lineage>
</organism>
<feature type="domain" description="Condensation" evidence="1">
    <location>
        <begin position="3"/>
        <end position="86"/>
    </location>
</feature>
<dbReference type="Proteomes" id="UP000722625">
    <property type="component" value="Unassembled WGS sequence"/>
</dbReference>
<dbReference type="InterPro" id="IPR001242">
    <property type="entry name" value="Condensation_dom"/>
</dbReference>
<proteinExistence type="predicted"/>
<evidence type="ECO:0000313" key="2">
    <source>
        <dbReference type="EMBL" id="MBS7234299.1"/>
    </source>
</evidence>
<reference evidence="2 3" key="1">
    <citation type="journal article" date="2018" name="Int. J. Syst. Evol. Microbiol.">
        <title>Flavobacterium chryseum sp. nov. and Flavobacterium psychroterrae sp. nov., novel environmental bacteria isolated from Antarctica.</title>
        <authorList>
            <person name="Kralova S."/>
            <person name="Svec P."/>
            <person name="Busse H.J."/>
            <person name="Stankova E."/>
            <person name="Vaczi P."/>
            <person name="Sedlacek I."/>
        </authorList>
    </citation>
    <scope>NUCLEOTIDE SEQUENCE [LARGE SCALE GENOMIC DNA]</scope>
    <source>
        <strain evidence="2 3">CCM 8827</strain>
    </source>
</reference>
<feature type="non-terminal residue" evidence="2">
    <location>
        <position position="86"/>
    </location>
</feature>
<feature type="non-terminal residue" evidence="2">
    <location>
        <position position="1"/>
    </location>
</feature>
<gene>
    <name evidence="2" type="ORF">KHA90_25240</name>
</gene>
<dbReference type="RefSeq" id="WP_213308308.1">
    <property type="nucleotide sequence ID" value="NZ_JAGYVZ010000101.1"/>
</dbReference>
<dbReference type="EMBL" id="JAGYVZ010000101">
    <property type="protein sequence ID" value="MBS7234299.1"/>
    <property type="molecule type" value="Genomic_DNA"/>
</dbReference>
<dbReference type="Pfam" id="PF00668">
    <property type="entry name" value="Condensation"/>
    <property type="match status" value="1"/>
</dbReference>
<keyword evidence="3" id="KW-1185">Reference proteome</keyword>
<accession>A0ABS5PJ06</accession>
<protein>
    <recommendedName>
        <fullName evidence="1">Condensation domain-containing protein</fullName>
    </recommendedName>
</protein>
<sequence>SSSALYWQEQFKGSLPVLDLPSFQSRPLMQTYNGDSLSYRFPSALLEKAEAFCAAHDLTLFMFLMAGINGLLSRYTGQEDIILGTP</sequence>
<dbReference type="SUPFAM" id="SSF52777">
    <property type="entry name" value="CoA-dependent acyltransferases"/>
    <property type="match status" value="1"/>
</dbReference>
<dbReference type="Gene3D" id="3.30.559.30">
    <property type="entry name" value="Nonribosomal peptide synthetase, condensation domain"/>
    <property type="match status" value="1"/>
</dbReference>
<name>A0ABS5PJ06_9FLAO</name>
<comment type="caution">
    <text evidence="2">The sequence shown here is derived from an EMBL/GenBank/DDBJ whole genome shotgun (WGS) entry which is preliminary data.</text>
</comment>
<evidence type="ECO:0000313" key="3">
    <source>
        <dbReference type="Proteomes" id="UP000722625"/>
    </source>
</evidence>